<feature type="domain" description="ATG1-like MIT" evidence="1">
    <location>
        <begin position="55"/>
        <end position="126"/>
    </location>
</feature>
<accession>A0A194QSM2</accession>
<keyword evidence="2" id="KW-0808">Transferase</keyword>
<dbReference type="AlphaFoldDB" id="A0A194QSM2"/>
<keyword evidence="3" id="KW-1185">Reference proteome</keyword>
<evidence type="ECO:0000313" key="2">
    <source>
        <dbReference type="EMBL" id="KPJ08523.1"/>
    </source>
</evidence>
<reference evidence="2 3" key="1">
    <citation type="journal article" date="2015" name="Nat. Commun.">
        <title>Outbred genome sequencing and CRISPR/Cas9 gene editing in butterflies.</title>
        <authorList>
            <person name="Li X."/>
            <person name="Fan D."/>
            <person name="Zhang W."/>
            <person name="Liu G."/>
            <person name="Zhang L."/>
            <person name="Zhao L."/>
            <person name="Fang X."/>
            <person name="Chen L."/>
            <person name="Dong Y."/>
            <person name="Chen Y."/>
            <person name="Ding Y."/>
            <person name="Zhao R."/>
            <person name="Feng M."/>
            <person name="Zhu Y."/>
            <person name="Feng Y."/>
            <person name="Jiang X."/>
            <person name="Zhu D."/>
            <person name="Xiang H."/>
            <person name="Feng X."/>
            <person name="Li S."/>
            <person name="Wang J."/>
            <person name="Zhang G."/>
            <person name="Kronforst M.R."/>
            <person name="Wang W."/>
        </authorList>
    </citation>
    <scope>NUCLEOTIDE SEQUENCE [LARGE SCALE GENOMIC DNA]</scope>
    <source>
        <strain evidence="2">Ya'a_city_454_Pm</strain>
        <tissue evidence="2">Whole body</tissue>
    </source>
</reference>
<dbReference type="GO" id="GO:0016301">
    <property type="term" value="F:kinase activity"/>
    <property type="evidence" value="ECO:0007669"/>
    <property type="project" value="UniProtKB-KW"/>
</dbReference>
<dbReference type="EMBL" id="KQ461154">
    <property type="protein sequence ID" value="KPJ08523.1"/>
    <property type="molecule type" value="Genomic_DNA"/>
</dbReference>
<dbReference type="Pfam" id="PF21127">
    <property type="entry name" value="ATG1-like_MIT2"/>
    <property type="match status" value="1"/>
</dbReference>
<organism evidence="2 3">
    <name type="scientific">Papilio machaon</name>
    <name type="common">Old World swallowtail butterfly</name>
    <dbReference type="NCBI Taxonomy" id="76193"/>
    <lineage>
        <taxon>Eukaryota</taxon>
        <taxon>Metazoa</taxon>
        <taxon>Ecdysozoa</taxon>
        <taxon>Arthropoda</taxon>
        <taxon>Hexapoda</taxon>
        <taxon>Insecta</taxon>
        <taxon>Pterygota</taxon>
        <taxon>Neoptera</taxon>
        <taxon>Endopterygota</taxon>
        <taxon>Lepidoptera</taxon>
        <taxon>Glossata</taxon>
        <taxon>Ditrysia</taxon>
        <taxon>Papilionoidea</taxon>
        <taxon>Papilionidae</taxon>
        <taxon>Papilioninae</taxon>
        <taxon>Papilio</taxon>
    </lineage>
</organism>
<evidence type="ECO:0000259" key="1">
    <source>
        <dbReference type="Pfam" id="PF21127"/>
    </source>
</evidence>
<sequence length="142" mass="16270">MQALAAGLRLAAAHYRARTLQPTPQVRNVVSLMNGKYKWIVNESRRLHEAGVTPAICDKILYEHAIELCQMAAIEELFGDMKECERRYMSAQVLLHSLVQRHPLHPQHRTTLSKYRDAVQRRLNCLKGPRKIMDVKLEAGIS</sequence>
<proteinExistence type="predicted"/>
<protein>
    <submittedName>
        <fullName evidence="2">Serine/threonine-protein kinase unc-51</fullName>
    </submittedName>
</protein>
<dbReference type="Proteomes" id="UP000053240">
    <property type="component" value="Unassembled WGS sequence"/>
</dbReference>
<keyword evidence="2" id="KW-0418">Kinase</keyword>
<evidence type="ECO:0000313" key="3">
    <source>
        <dbReference type="Proteomes" id="UP000053240"/>
    </source>
</evidence>
<gene>
    <name evidence="2" type="ORF">RR48_12276</name>
</gene>
<dbReference type="InParanoid" id="A0A194QSM2"/>
<dbReference type="STRING" id="76193.A0A194QSM2"/>
<name>A0A194QSM2_PAPMA</name>
<dbReference type="InterPro" id="IPR048941">
    <property type="entry name" value="ATG1-like_MIT2"/>
</dbReference>